<keyword evidence="3" id="KW-0418">Kinase</keyword>
<feature type="domain" description="Protein kinase" evidence="6">
    <location>
        <begin position="90"/>
        <end position="365"/>
    </location>
</feature>
<dbReference type="Gene3D" id="3.30.200.20">
    <property type="entry name" value="Phosphorylase Kinase, domain 1"/>
    <property type="match status" value="1"/>
</dbReference>
<proteinExistence type="predicted"/>
<feature type="compositionally biased region" description="Low complexity" evidence="5">
    <location>
        <begin position="393"/>
        <end position="436"/>
    </location>
</feature>
<feature type="compositionally biased region" description="Basic and acidic residues" evidence="5">
    <location>
        <begin position="52"/>
        <end position="74"/>
    </location>
</feature>
<feature type="compositionally biased region" description="Basic and acidic residues" evidence="5">
    <location>
        <begin position="18"/>
        <end position="28"/>
    </location>
</feature>
<dbReference type="GO" id="GO:0004674">
    <property type="term" value="F:protein serine/threonine kinase activity"/>
    <property type="evidence" value="ECO:0007669"/>
    <property type="project" value="TreeGrafter"/>
</dbReference>
<feature type="compositionally biased region" description="Pro residues" evidence="5">
    <location>
        <begin position="437"/>
        <end position="450"/>
    </location>
</feature>
<dbReference type="Proteomes" id="UP000238348">
    <property type="component" value="Chromosome"/>
</dbReference>
<protein>
    <recommendedName>
        <fullName evidence="6">Protein kinase domain-containing protein</fullName>
    </recommendedName>
</protein>
<dbReference type="InterPro" id="IPR011659">
    <property type="entry name" value="WD40"/>
</dbReference>
<evidence type="ECO:0000313" key="8">
    <source>
        <dbReference type="Proteomes" id="UP000238348"/>
    </source>
</evidence>
<dbReference type="SUPFAM" id="SSF69304">
    <property type="entry name" value="Tricorn protease N-terminal domain"/>
    <property type="match status" value="2"/>
</dbReference>
<dbReference type="PANTHER" id="PTHR43289">
    <property type="entry name" value="MITOGEN-ACTIVATED PROTEIN KINASE KINASE KINASE 20-RELATED"/>
    <property type="match status" value="1"/>
</dbReference>
<dbReference type="InterPro" id="IPR011009">
    <property type="entry name" value="Kinase-like_dom_sf"/>
</dbReference>
<evidence type="ECO:0000256" key="1">
    <source>
        <dbReference type="ARBA" id="ARBA00022679"/>
    </source>
</evidence>
<dbReference type="InterPro" id="IPR011042">
    <property type="entry name" value="6-blade_b-propeller_TolB-like"/>
</dbReference>
<feature type="region of interest" description="Disordered" evidence="5">
    <location>
        <begin position="466"/>
        <end position="500"/>
    </location>
</feature>
<sequence>MKADSDARDGDPGASNGQDDRTLERPLDPDVLAPGPVSPTGRGATLAATPSARDRAAGTGRADVRPRSFDPPTREDADLAAIVGRRIGAYEITGLIARGGMGIVFAGRDTRLQRPVAIKALPHASTDDLAQRARLRREAKLLASISHPNIATVYGLEQDDADYLVMELVVGSTLAERLARGPLPVLEALSLALQIGRGVEAAHEAALMHRDLKPSNVLLTRDGKVKVVDFGLARAVHPDADEAGALLASNTPPLSARTLTQPFVILGTPGYMSPEQIRGRNVDRRADIFAFGVILYECLTDATAFPGDTVADRLAATLEREPDMAAVPPEAPARVVDVLRRCLAKDPARRIPHIGEVCLELEEALREARAPRTTFPSAPTPAPVGGAAAFAPAPAGPAAAPAGGGAAAPAPAGGAPAPALAASGGAAAPALAGRASAPPPAGRASAPPPAGRAAAIPSAVAAPAPAGRASAVPAPPSRASGAAAPAGRASVVPAPARAAPRSSPRRLVLAMAGAAAVGAAAASGLTAALQAPPPAQPARRLDLLFPGPQAQLAKLRLAISDDGRHVVFGAAGPDGIFGLWSRSLDDGTTVPLQGTEDGWDPTFSPDGQWVAFYRGGELWKRRLLGGNSVRVAATAWSAGSTWGTDGVLSFFSEWGKGLMRVPELGGELQPVTAVRPELGDYAEALPCVLPDNRAVLFTSWDGKKLTRIEVVELATGARATVVHDGSTPRFARTPRGDHLLWERKGTIYAARFDVAARRVAGPEHAIVDGVLTDGADWAAFFDVSDEGTLVWVPGSIFQEESQLAWLGEGGATTPFSADILPFAEPRFSADGKKLSVVLKQDAYAAFVREEGRGTFDRIVFDLDVQSAAISPDGAWLAFSSLRDGRFGAWVKSLASGDERRLTDALGSYAFGLDWSPDSRHVALSMALAGQSQRDIWVFSLGDPAEARSFVTDTADDRYPRFSPDGRWLAYTSDDAAGRQVYVSSFPDGKVKRQISTRGGTEPTWAPDGARIYYRADGKLYAVPLSPGDARPVGPPALVYDRPFGQADVDMRSYTVAPDGRILIIGPPPQRTQVTHMRVMLGWHNRL</sequence>
<dbReference type="InterPro" id="IPR008271">
    <property type="entry name" value="Ser/Thr_kinase_AS"/>
</dbReference>
<dbReference type="EMBL" id="CP012673">
    <property type="protein sequence ID" value="AUX41289.1"/>
    <property type="molecule type" value="Genomic_DNA"/>
</dbReference>
<accession>A0A2L0EPR5</accession>
<feature type="region of interest" description="Disordered" evidence="5">
    <location>
        <begin position="393"/>
        <end position="452"/>
    </location>
</feature>
<dbReference type="PROSITE" id="PS00108">
    <property type="entry name" value="PROTEIN_KINASE_ST"/>
    <property type="match status" value="1"/>
</dbReference>
<evidence type="ECO:0000313" key="7">
    <source>
        <dbReference type="EMBL" id="AUX41289.1"/>
    </source>
</evidence>
<keyword evidence="1" id="KW-0808">Transferase</keyword>
<dbReference type="PANTHER" id="PTHR43289:SF6">
    <property type="entry name" value="SERINE_THREONINE-PROTEIN KINASE NEKL-3"/>
    <property type="match status" value="1"/>
</dbReference>
<dbReference type="SUPFAM" id="SSF56112">
    <property type="entry name" value="Protein kinase-like (PK-like)"/>
    <property type="match status" value="1"/>
</dbReference>
<evidence type="ECO:0000256" key="3">
    <source>
        <dbReference type="ARBA" id="ARBA00022777"/>
    </source>
</evidence>
<gene>
    <name evidence="7" type="ORF">SOCE26_026990</name>
</gene>
<dbReference type="GO" id="GO:0005524">
    <property type="term" value="F:ATP binding"/>
    <property type="evidence" value="ECO:0007669"/>
    <property type="project" value="UniProtKB-KW"/>
</dbReference>
<name>A0A2L0EPR5_SORCE</name>
<dbReference type="OrthoDB" id="5391607at2"/>
<feature type="region of interest" description="Disordered" evidence="5">
    <location>
        <begin position="1"/>
        <end position="74"/>
    </location>
</feature>
<keyword evidence="4" id="KW-0067">ATP-binding</keyword>
<dbReference type="Gene3D" id="2.120.10.30">
    <property type="entry name" value="TolB, C-terminal domain"/>
    <property type="match status" value="2"/>
</dbReference>
<dbReference type="AlphaFoldDB" id="A0A2L0EPR5"/>
<evidence type="ECO:0000256" key="4">
    <source>
        <dbReference type="ARBA" id="ARBA00022840"/>
    </source>
</evidence>
<evidence type="ECO:0000256" key="5">
    <source>
        <dbReference type="SAM" id="MobiDB-lite"/>
    </source>
</evidence>
<dbReference type="RefSeq" id="WP_104979366.1">
    <property type="nucleotide sequence ID" value="NZ_CP012673.1"/>
</dbReference>
<evidence type="ECO:0000256" key="2">
    <source>
        <dbReference type="ARBA" id="ARBA00022741"/>
    </source>
</evidence>
<dbReference type="CDD" id="cd14014">
    <property type="entry name" value="STKc_PknB_like"/>
    <property type="match status" value="1"/>
</dbReference>
<dbReference type="InterPro" id="IPR000719">
    <property type="entry name" value="Prot_kinase_dom"/>
</dbReference>
<dbReference type="Pfam" id="PF00069">
    <property type="entry name" value="Pkinase"/>
    <property type="match status" value="1"/>
</dbReference>
<organism evidence="7 8">
    <name type="scientific">Sorangium cellulosum</name>
    <name type="common">Polyangium cellulosum</name>
    <dbReference type="NCBI Taxonomy" id="56"/>
    <lineage>
        <taxon>Bacteria</taxon>
        <taxon>Pseudomonadati</taxon>
        <taxon>Myxococcota</taxon>
        <taxon>Polyangia</taxon>
        <taxon>Polyangiales</taxon>
        <taxon>Polyangiaceae</taxon>
        <taxon>Sorangium</taxon>
    </lineage>
</organism>
<dbReference type="SMART" id="SM00220">
    <property type="entry name" value="S_TKc"/>
    <property type="match status" value="1"/>
</dbReference>
<dbReference type="Gene3D" id="1.10.510.10">
    <property type="entry name" value="Transferase(Phosphotransferase) domain 1"/>
    <property type="match status" value="1"/>
</dbReference>
<reference evidence="7 8" key="1">
    <citation type="submission" date="2015-09" db="EMBL/GenBank/DDBJ databases">
        <title>Sorangium comparison.</title>
        <authorList>
            <person name="Zaburannyi N."/>
            <person name="Bunk B."/>
            <person name="Overmann J."/>
            <person name="Mueller R."/>
        </authorList>
    </citation>
    <scope>NUCLEOTIDE SEQUENCE [LARGE SCALE GENOMIC DNA]</scope>
    <source>
        <strain evidence="7 8">So ce26</strain>
    </source>
</reference>
<keyword evidence="2" id="KW-0547">Nucleotide-binding</keyword>
<evidence type="ECO:0000259" key="6">
    <source>
        <dbReference type="PROSITE" id="PS50011"/>
    </source>
</evidence>
<dbReference type="PROSITE" id="PS50011">
    <property type="entry name" value="PROTEIN_KINASE_DOM"/>
    <property type="match status" value="1"/>
</dbReference>
<dbReference type="Pfam" id="PF07676">
    <property type="entry name" value="PD40"/>
    <property type="match status" value="4"/>
</dbReference>
<feature type="compositionally biased region" description="Basic and acidic residues" evidence="5">
    <location>
        <begin position="1"/>
        <end position="11"/>
    </location>
</feature>